<dbReference type="GO" id="GO:0005524">
    <property type="term" value="F:ATP binding"/>
    <property type="evidence" value="ECO:0007669"/>
    <property type="project" value="UniProtKB-KW"/>
</dbReference>
<evidence type="ECO:0000256" key="6">
    <source>
        <dbReference type="ARBA" id="ARBA00022777"/>
    </source>
</evidence>
<dbReference type="InterPro" id="IPR003661">
    <property type="entry name" value="HisK_dim/P_dom"/>
</dbReference>
<reference evidence="10 11" key="1">
    <citation type="submission" date="2018-10" db="EMBL/GenBank/DDBJ databases">
        <title>Sphingobacterium sp. M05W1-28.</title>
        <authorList>
            <person name="Cai H."/>
        </authorList>
    </citation>
    <scope>NUCLEOTIDE SEQUENCE [LARGE SCALE GENOMIC DNA]</scope>
    <source>
        <strain evidence="10 11">M05W1-28</strain>
    </source>
</reference>
<keyword evidence="7" id="KW-0067">ATP-binding</keyword>
<evidence type="ECO:0000256" key="3">
    <source>
        <dbReference type="ARBA" id="ARBA00022553"/>
    </source>
</evidence>
<dbReference type="PROSITE" id="PS50109">
    <property type="entry name" value="HIS_KIN"/>
    <property type="match status" value="1"/>
</dbReference>
<sequence>MKKYQQDTFLFNEALRELPLATAIYDNPNLNIGFANPMMLAIWYCNQDIIGNPFSEIFPGFTQDGYADLLKNVWESGTTYNAFEAPVNIYNGDLKIQRYFNFEYKPLVDKRGQTYSILHTATDVTEKVKLAEVKAQEQLLNNSSKLEMISRSLSHDVKSPLALSEFAVTLLKERSNMPVRRRQELFNLIDESLHDINDIIERVIELTVGPIAQLKRQFIHLDDALTLLCREAKVLFRAPHIQFIFGNLFPLDSDPASIYQIFTHLINNAVKYSAANKKAQVEIYSEKAKNGLIYYIKDNGIGIAPHELEHIRFGRLRRDSAGHSPHQGVGLAIVQELMKRLNAQFMIFSRVDRGTEIRLFFPIN</sequence>
<dbReference type="SUPFAM" id="SSF47384">
    <property type="entry name" value="Homodimeric domain of signal transducing histidine kinase"/>
    <property type="match status" value="1"/>
</dbReference>
<dbReference type="GO" id="GO:0000155">
    <property type="term" value="F:phosphorelay sensor kinase activity"/>
    <property type="evidence" value="ECO:0007669"/>
    <property type="project" value="InterPro"/>
</dbReference>
<evidence type="ECO:0000259" key="9">
    <source>
        <dbReference type="PROSITE" id="PS50109"/>
    </source>
</evidence>
<dbReference type="InterPro" id="IPR004358">
    <property type="entry name" value="Sig_transdc_His_kin-like_C"/>
</dbReference>
<dbReference type="PANTHER" id="PTHR42878:SF7">
    <property type="entry name" value="SENSOR HISTIDINE KINASE GLRK"/>
    <property type="match status" value="1"/>
</dbReference>
<keyword evidence="8" id="KW-0902">Two-component regulatory system</keyword>
<keyword evidence="3" id="KW-0597">Phosphoprotein</keyword>
<dbReference type="GO" id="GO:0000156">
    <property type="term" value="F:phosphorelay response regulator activity"/>
    <property type="evidence" value="ECO:0007669"/>
    <property type="project" value="TreeGrafter"/>
</dbReference>
<evidence type="ECO:0000313" key="11">
    <source>
        <dbReference type="Proteomes" id="UP000282423"/>
    </source>
</evidence>
<evidence type="ECO:0000313" key="10">
    <source>
        <dbReference type="EMBL" id="RKO69684.1"/>
    </source>
</evidence>
<dbReference type="Gene3D" id="3.30.450.20">
    <property type="entry name" value="PAS domain"/>
    <property type="match status" value="1"/>
</dbReference>
<gene>
    <name evidence="10" type="ORF">D7322_20670</name>
</gene>
<dbReference type="SUPFAM" id="SSF55874">
    <property type="entry name" value="ATPase domain of HSP90 chaperone/DNA topoisomerase II/histidine kinase"/>
    <property type="match status" value="1"/>
</dbReference>
<keyword evidence="5" id="KW-0547">Nucleotide-binding</keyword>
<dbReference type="GO" id="GO:0030295">
    <property type="term" value="F:protein kinase activator activity"/>
    <property type="evidence" value="ECO:0007669"/>
    <property type="project" value="TreeGrafter"/>
</dbReference>
<keyword evidence="4" id="KW-0808">Transferase</keyword>
<dbReference type="Proteomes" id="UP000282423">
    <property type="component" value="Unassembled WGS sequence"/>
</dbReference>
<evidence type="ECO:0000256" key="1">
    <source>
        <dbReference type="ARBA" id="ARBA00000085"/>
    </source>
</evidence>
<proteinExistence type="predicted"/>
<dbReference type="Pfam" id="PF08448">
    <property type="entry name" value="PAS_4"/>
    <property type="match status" value="1"/>
</dbReference>
<dbReference type="EMBL" id="RBWS01000017">
    <property type="protein sequence ID" value="RKO69684.1"/>
    <property type="molecule type" value="Genomic_DNA"/>
</dbReference>
<dbReference type="PANTHER" id="PTHR42878">
    <property type="entry name" value="TWO-COMPONENT HISTIDINE KINASE"/>
    <property type="match status" value="1"/>
</dbReference>
<dbReference type="InterPro" id="IPR013656">
    <property type="entry name" value="PAS_4"/>
</dbReference>
<dbReference type="SMART" id="SM00387">
    <property type="entry name" value="HATPase_c"/>
    <property type="match status" value="1"/>
</dbReference>
<evidence type="ECO:0000256" key="8">
    <source>
        <dbReference type="ARBA" id="ARBA00023012"/>
    </source>
</evidence>
<comment type="caution">
    <text evidence="10">The sequence shown here is derived from an EMBL/GenBank/DDBJ whole genome shotgun (WGS) entry which is preliminary data.</text>
</comment>
<dbReference type="SUPFAM" id="SSF55785">
    <property type="entry name" value="PYP-like sensor domain (PAS domain)"/>
    <property type="match status" value="1"/>
</dbReference>
<dbReference type="InterPro" id="IPR035965">
    <property type="entry name" value="PAS-like_dom_sf"/>
</dbReference>
<dbReference type="InterPro" id="IPR050351">
    <property type="entry name" value="BphY/WalK/GraS-like"/>
</dbReference>
<protein>
    <recommendedName>
        <fullName evidence="2">histidine kinase</fullName>
        <ecNumber evidence="2">2.7.13.3</ecNumber>
    </recommendedName>
</protein>
<comment type="catalytic activity">
    <reaction evidence="1">
        <text>ATP + protein L-histidine = ADP + protein N-phospho-L-histidine.</text>
        <dbReference type="EC" id="2.7.13.3"/>
    </reaction>
</comment>
<accession>A0A420VTQ0</accession>
<evidence type="ECO:0000256" key="2">
    <source>
        <dbReference type="ARBA" id="ARBA00012438"/>
    </source>
</evidence>
<evidence type="ECO:0000256" key="7">
    <source>
        <dbReference type="ARBA" id="ARBA00022840"/>
    </source>
</evidence>
<dbReference type="OrthoDB" id="9811889at2"/>
<dbReference type="GO" id="GO:0007234">
    <property type="term" value="P:osmosensory signaling via phosphorelay pathway"/>
    <property type="evidence" value="ECO:0007669"/>
    <property type="project" value="TreeGrafter"/>
</dbReference>
<keyword evidence="11" id="KW-1185">Reference proteome</keyword>
<dbReference type="Pfam" id="PF02518">
    <property type="entry name" value="HATPase_c"/>
    <property type="match status" value="1"/>
</dbReference>
<dbReference type="Gene3D" id="3.30.565.10">
    <property type="entry name" value="Histidine kinase-like ATPase, C-terminal domain"/>
    <property type="match status" value="1"/>
</dbReference>
<dbReference type="InterPro" id="IPR036890">
    <property type="entry name" value="HATPase_C_sf"/>
</dbReference>
<dbReference type="AlphaFoldDB" id="A0A420VTQ0"/>
<dbReference type="PRINTS" id="PR00344">
    <property type="entry name" value="BCTRLSENSOR"/>
</dbReference>
<evidence type="ECO:0000256" key="4">
    <source>
        <dbReference type="ARBA" id="ARBA00022679"/>
    </source>
</evidence>
<organism evidence="10 11">
    <name type="scientific">Sphingobacterium puteale</name>
    <dbReference type="NCBI Taxonomy" id="2420510"/>
    <lineage>
        <taxon>Bacteria</taxon>
        <taxon>Pseudomonadati</taxon>
        <taxon>Bacteroidota</taxon>
        <taxon>Sphingobacteriia</taxon>
        <taxon>Sphingobacteriales</taxon>
        <taxon>Sphingobacteriaceae</taxon>
        <taxon>Sphingobacterium</taxon>
    </lineage>
</organism>
<dbReference type="InterPro" id="IPR005467">
    <property type="entry name" value="His_kinase_dom"/>
</dbReference>
<evidence type="ECO:0000256" key="5">
    <source>
        <dbReference type="ARBA" id="ARBA00022741"/>
    </source>
</evidence>
<dbReference type="InterPro" id="IPR003594">
    <property type="entry name" value="HATPase_dom"/>
</dbReference>
<name>A0A420VTQ0_9SPHI</name>
<dbReference type="RefSeq" id="WP_121126132.1">
    <property type="nucleotide sequence ID" value="NZ_RBWS01000017.1"/>
</dbReference>
<feature type="domain" description="Histidine kinase" evidence="9">
    <location>
        <begin position="152"/>
        <end position="364"/>
    </location>
</feature>
<keyword evidence="6 10" id="KW-0418">Kinase</keyword>
<dbReference type="EC" id="2.7.13.3" evidence="2"/>
<dbReference type="InterPro" id="IPR036097">
    <property type="entry name" value="HisK_dim/P_sf"/>
</dbReference>
<dbReference type="CDD" id="cd00082">
    <property type="entry name" value="HisKA"/>
    <property type="match status" value="1"/>
</dbReference>